<sequence>MKERKKLFIFCSMILIFILLFGICFSKNAGEDIISGLISAGELDKKYLSNKGWFYDYSSLDVHHIATGVFIVGFYLWQIPM</sequence>
<dbReference type="Proteomes" id="UP000284841">
    <property type="component" value="Unassembled WGS sequence"/>
</dbReference>
<gene>
    <name evidence="2" type="ORF">DW099_15555</name>
</gene>
<keyword evidence="1" id="KW-0472">Membrane</keyword>
<comment type="caution">
    <text evidence="2">The sequence shown here is derived from an EMBL/GenBank/DDBJ whole genome shotgun (WGS) entry which is preliminary data.</text>
</comment>
<evidence type="ECO:0000256" key="1">
    <source>
        <dbReference type="SAM" id="Phobius"/>
    </source>
</evidence>
<keyword evidence="3" id="KW-1185">Reference proteome</keyword>
<reference evidence="2 3" key="1">
    <citation type="submission" date="2018-08" db="EMBL/GenBank/DDBJ databases">
        <title>A genome reference for cultivated species of the human gut microbiota.</title>
        <authorList>
            <person name="Zou Y."/>
            <person name="Xue W."/>
            <person name="Luo G."/>
        </authorList>
    </citation>
    <scope>NUCLEOTIDE SEQUENCE [LARGE SCALE GENOMIC DNA]</scope>
    <source>
        <strain evidence="2 3">AM07-24</strain>
    </source>
</reference>
<keyword evidence="1" id="KW-1133">Transmembrane helix</keyword>
<feature type="transmembrane region" description="Helical" evidence="1">
    <location>
        <begin position="54"/>
        <end position="77"/>
    </location>
</feature>
<dbReference type="OrthoDB" id="9960771at2"/>
<organism evidence="2 3">
    <name type="scientific">Emergencia timonensis</name>
    <dbReference type="NCBI Taxonomy" id="1776384"/>
    <lineage>
        <taxon>Bacteria</taxon>
        <taxon>Bacillati</taxon>
        <taxon>Bacillota</taxon>
        <taxon>Clostridia</taxon>
        <taxon>Peptostreptococcales</taxon>
        <taxon>Anaerovoracaceae</taxon>
        <taxon>Emergencia</taxon>
    </lineage>
</organism>
<proteinExistence type="predicted"/>
<protein>
    <submittedName>
        <fullName evidence="2">Uncharacterized protein</fullName>
    </submittedName>
</protein>
<name>A0A415DWT4_9FIRM</name>
<evidence type="ECO:0000313" key="3">
    <source>
        <dbReference type="Proteomes" id="UP000284841"/>
    </source>
</evidence>
<keyword evidence="1" id="KW-0812">Transmembrane</keyword>
<dbReference type="RefSeq" id="WP_118336316.1">
    <property type="nucleotide sequence ID" value="NZ_AP025567.1"/>
</dbReference>
<evidence type="ECO:0000313" key="2">
    <source>
        <dbReference type="EMBL" id="RHJ85116.1"/>
    </source>
</evidence>
<dbReference type="AlphaFoldDB" id="A0A415DWT4"/>
<dbReference type="EMBL" id="QRMS01000005">
    <property type="protein sequence ID" value="RHJ85116.1"/>
    <property type="molecule type" value="Genomic_DNA"/>
</dbReference>
<accession>A0A415DWT4</accession>